<evidence type="ECO:0000256" key="3">
    <source>
        <dbReference type="ARBA" id="ARBA00022525"/>
    </source>
</evidence>
<dbReference type="SMART" id="SM00020">
    <property type="entry name" value="Tryp_SPc"/>
    <property type="match status" value="2"/>
</dbReference>
<proteinExistence type="inferred from homology"/>
<name>A0A3F2RXZ9_9STRA</name>
<keyword evidence="8" id="KW-0720">Serine protease</keyword>
<dbReference type="EMBL" id="MBDO02000052">
    <property type="protein sequence ID" value="RLN65529.1"/>
    <property type="molecule type" value="Genomic_DNA"/>
</dbReference>
<dbReference type="InterPro" id="IPR001314">
    <property type="entry name" value="Peptidase_S1A"/>
</dbReference>
<dbReference type="Proteomes" id="UP000284657">
    <property type="component" value="Unassembled WGS sequence"/>
</dbReference>
<feature type="compositionally biased region" description="Basic and acidic residues" evidence="9">
    <location>
        <begin position="740"/>
        <end position="765"/>
    </location>
</feature>
<feature type="region of interest" description="Disordered" evidence="9">
    <location>
        <begin position="620"/>
        <end position="876"/>
    </location>
</feature>
<feature type="compositionally biased region" description="Acidic residues" evidence="9">
    <location>
        <begin position="783"/>
        <end position="805"/>
    </location>
</feature>
<dbReference type="CDD" id="cd00190">
    <property type="entry name" value="Tryp_SPc"/>
    <property type="match status" value="2"/>
</dbReference>
<feature type="region of interest" description="Disordered" evidence="9">
    <location>
        <begin position="367"/>
        <end position="390"/>
    </location>
</feature>
<keyword evidence="4" id="KW-0732">Signal</keyword>
<feature type="compositionally biased region" description="Acidic residues" evidence="9">
    <location>
        <begin position="838"/>
        <end position="876"/>
    </location>
</feature>
<keyword evidence="8" id="KW-0645">Protease</keyword>
<sequence length="876" mass="92033">MKFATIVRAGVLVSTSAATLTKGYTFSSDDLTDSAAEQSTGLTVNEEDRIYGGSEADASELPFIVSLRKDEAGGDTYCGGALIASQYVVTAAHCVKTDGSTIYSSIGSAYESGTDDGEQIKVVQGYTHPLYNKSAHLYDVGLLKLETKASVNTLELCAADGSDNEVGTVATVRGWGLTENGSQSVVMEEANVEIISNSACNKDYDDRITEGMMCAGDGKGKDSCNGDSGGPLIANDVLVGIVSWGGKCGVNAGVYTRVSHVLDYINDIVSGGTGSSFTESVSGSSDEDQSSSTSTESPITETPTTEAPTSAPTTETPATKAPVTEAPTTEAPTPAPTTESPETDVPDTKVLAFVSTLALSVNAYSFSESQATKAPSNPSSDAKESTGLSVNEESRIYGGSQASIVDYPYTVSLRIDGLDETFCGGTLIAPQYILTAGHCIKTSEYDINAVIGSEYGSGSKGETIEVTKGFQHPMYNQKKHLYDVGLLKLKTPSTATTAKLCAKDGSDNKVGTVATVLGWGLTENGSESKTLQEVNVEIITNAECNKQYNNRITEGMMCAGNGNGKDSCNGDSGGPLISKNILVGFVSWGGKCGVHAGVYTRITYVWDYIQDILKGGDGSKFTGSSSTSGAVEAPANEASSTGKTLITSTAASTSTDGSTTASSSSGSPTTSGSSSGLSPSSGSSTEQSTPSSTPTPAIETEAPVTTAPTTSGGKGCSVRRARRRRLSSINEEEVEEDMEAAEKAKAVAQQKEAEAEADIKEAKETGDEEELEDAQAAKGAAEKEEEEAEEEVEEDEEEEEEDEEVEVKKMKDTEDGTEEEEEEEDEQKTTNSDKEGKEEAEEDEEDKEEENEEEEEEAENGEESEGEEEEEEESKK</sequence>
<dbReference type="InterPro" id="IPR009003">
    <property type="entry name" value="Peptidase_S1_PA"/>
</dbReference>
<dbReference type="SUPFAM" id="SSF50494">
    <property type="entry name" value="Trypsin-like serine proteases"/>
    <property type="match status" value="2"/>
</dbReference>
<dbReference type="GO" id="GO:0005576">
    <property type="term" value="C:extracellular region"/>
    <property type="evidence" value="ECO:0007669"/>
    <property type="project" value="UniProtKB-SubCell"/>
</dbReference>
<evidence type="ECO:0000256" key="7">
    <source>
        <dbReference type="ARBA" id="ARBA00023180"/>
    </source>
</evidence>
<organism evidence="12 13">
    <name type="scientific">Phytophthora kernoviae</name>
    <dbReference type="NCBI Taxonomy" id="325452"/>
    <lineage>
        <taxon>Eukaryota</taxon>
        <taxon>Sar</taxon>
        <taxon>Stramenopiles</taxon>
        <taxon>Oomycota</taxon>
        <taxon>Peronosporomycetes</taxon>
        <taxon>Peronosporales</taxon>
        <taxon>Peronosporaceae</taxon>
        <taxon>Phytophthora</taxon>
    </lineage>
</organism>
<accession>A0A3F2RXZ9</accession>
<feature type="compositionally biased region" description="Acidic residues" evidence="9">
    <location>
        <begin position="730"/>
        <end position="739"/>
    </location>
</feature>
<keyword evidence="8" id="KW-0378">Hydrolase</keyword>
<evidence type="ECO:0000256" key="8">
    <source>
        <dbReference type="RuleBase" id="RU363034"/>
    </source>
</evidence>
<feature type="domain" description="Peptidase S1" evidence="10">
    <location>
        <begin position="396"/>
        <end position="614"/>
    </location>
</feature>
<dbReference type="PANTHER" id="PTHR24276:SF98">
    <property type="entry name" value="FI18310P1-RELATED"/>
    <property type="match status" value="1"/>
</dbReference>
<dbReference type="FunFam" id="2.40.10.10:FF:000156">
    <property type="entry name" value="MIP06385p"/>
    <property type="match status" value="2"/>
</dbReference>
<comment type="caution">
    <text evidence="12">The sequence shown here is derived from an EMBL/GenBank/DDBJ whole genome shotgun (WGS) entry which is preliminary data.</text>
</comment>
<feature type="compositionally biased region" description="Polar residues" evidence="9">
    <location>
        <begin position="637"/>
        <end position="646"/>
    </location>
</feature>
<dbReference type="InterPro" id="IPR050430">
    <property type="entry name" value="Peptidase_S1"/>
</dbReference>
<evidence type="ECO:0000256" key="6">
    <source>
        <dbReference type="ARBA" id="ARBA00023157"/>
    </source>
</evidence>
<evidence type="ECO:0000256" key="1">
    <source>
        <dbReference type="ARBA" id="ARBA00004613"/>
    </source>
</evidence>
<evidence type="ECO:0000313" key="14">
    <source>
        <dbReference type="Proteomes" id="UP000284657"/>
    </source>
</evidence>
<dbReference type="OrthoDB" id="104223at2759"/>
<dbReference type="InterPro" id="IPR001254">
    <property type="entry name" value="Trypsin_dom"/>
</dbReference>
<dbReference type="EMBL" id="MBAD02000914">
    <property type="protein sequence ID" value="RLN61239.1"/>
    <property type="molecule type" value="Genomic_DNA"/>
</dbReference>
<feature type="compositionally biased region" description="Low complexity" evidence="9">
    <location>
        <begin position="620"/>
        <end position="629"/>
    </location>
</feature>
<feature type="compositionally biased region" description="Acidic residues" evidence="9">
    <location>
        <begin position="815"/>
        <end position="826"/>
    </location>
</feature>
<reference evidence="13 14" key="1">
    <citation type="submission" date="2018-07" db="EMBL/GenBank/DDBJ databases">
        <title>Genome sequencing of oomycete isolates from Chile give support for New Zealand origin for Phytophthora kernoviae and make available the first Nothophytophthora sp. genome.</title>
        <authorList>
            <person name="Studholme D.J."/>
            <person name="Sanfuentes E."/>
            <person name="Panda P."/>
            <person name="Hill R."/>
            <person name="Sambles C."/>
            <person name="Grant M."/>
            <person name="Williams N.M."/>
            <person name="Mcdougal R.L."/>
        </authorList>
    </citation>
    <scope>NUCLEOTIDE SEQUENCE [LARGE SCALE GENOMIC DNA]</scope>
    <source>
        <strain evidence="12">Chile6</strain>
        <strain evidence="11">Chile7</strain>
    </source>
</reference>
<dbReference type="GO" id="GO:0004252">
    <property type="term" value="F:serine-type endopeptidase activity"/>
    <property type="evidence" value="ECO:0007669"/>
    <property type="project" value="InterPro"/>
</dbReference>
<evidence type="ECO:0000313" key="13">
    <source>
        <dbReference type="Proteomes" id="UP000277300"/>
    </source>
</evidence>
<evidence type="ECO:0000256" key="4">
    <source>
        <dbReference type="ARBA" id="ARBA00022729"/>
    </source>
</evidence>
<dbReference type="Pfam" id="PF00089">
    <property type="entry name" value="Trypsin"/>
    <property type="match status" value="2"/>
</dbReference>
<dbReference type="Proteomes" id="UP000277300">
    <property type="component" value="Unassembled WGS sequence"/>
</dbReference>
<feature type="compositionally biased region" description="Low complexity" evidence="9">
    <location>
        <begin position="647"/>
        <end position="710"/>
    </location>
</feature>
<keyword evidence="6" id="KW-1015">Disulfide bond</keyword>
<dbReference type="InterPro" id="IPR033116">
    <property type="entry name" value="TRYPSIN_SER"/>
</dbReference>
<evidence type="ECO:0000256" key="2">
    <source>
        <dbReference type="ARBA" id="ARBA00007664"/>
    </source>
</evidence>
<evidence type="ECO:0000259" key="10">
    <source>
        <dbReference type="PROSITE" id="PS50240"/>
    </source>
</evidence>
<dbReference type="PROSITE" id="PS50240">
    <property type="entry name" value="TRYPSIN_DOM"/>
    <property type="match status" value="2"/>
</dbReference>
<dbReference type="AlphaFoldDB" id="A0A3F2RXZ9"/>
<dbReference type="PRINTS" id="PR00722">
    <property type="entry name" value="CHYMOTRYPSIN"/>
</dbReference>
<gene>
    <name evidence="11" type="ORF">BBJ29_001606</name>
    <name evidence="12" type="ORF">BBP00_00002799</name>
</gene>
<feature type="compositionally biased region" description="Basic and acidic residues" evidence="9">
    <location>
        <begin position="827"/>
        <end position="837"/>
    </location>
</feature>
<dbReference type="PROSITE" id="PS00135">
    <property type="entry name" value="TRYPSIN_SER"/>
    <property type="match status" value="2"/>
</dbReference>
<dbReference type="Gene3D" id="2.40.10.10">
    <property type="entry name" value="Trypsin-like serine proteases"/>
    <property type="match status" value="2"/>
</dbReference>
<keyword evidence="3" id="KW-0964">Secreted</keyword>
<protein>
    <recommendedName>
        <fullName evidence="10">Peptidase S1 domain-containing protein</fullName>
    </recommendedName>
</protein>
<evidence type="ECO:0000256" key="9">
    <source>
        <dbReference type="SAM" id="MobiDB-lite"/>
    </source>
</evidence>
<evidence type="ECO:0000313" key="12">
    <source>
        <dbReference type="EMBL" id="RLN65529.1"/>
    </source>
</evidence>
<evidence type="ECO:0000313" key="11">
    <source>
        <dbReference type="EMBL" id="RLN61239.1"/>
    </source>
</evidence>
<feature type="region of interest" description="Disordered" evidence="9">
    <location>
        <begin position="275"/>
        <end position="346"/>
    </location>
</feature>
<comment type="subcellular location">
    <subcellularLocation>
        <location evidence="1">Secreted</location>
    </subcellularLocation>
</comment>
<dbReference type="PROSITE" id="PS00134">
    <property type="entry name" value="TRYPSIN_HIS"/>
    <property type="match status" value="2"/>
</dbReference>
<feature type="domain" description="Peptidase S1" evidence="10">
    <location>
        <begin position="50"/>
        <end position="270"/>
    </location>
</feature>
<keyword evidence="5" id="KW-0843">Virulence</keyword>
<feature type="compositionally biased region" description="Basic residues" evidence="9">
    <location>
        <begin position="717"/>
        <end position="726"/>
    </location>
</feature>
<dbReference type="PANTHER" id="PTHR24276">
    <property type="entry name" value="POLYSERASE-RELATED"/>
    <property type="match status" value="1"/>
</dbReference>
<dbReference type="InterPro" id="IPR043504">
    <property type="entry name" value="Peptidase_S1_PA_chymotrypsin"/>
</dbReference>
<evidence type="ECO:0000256" key="5">
    <source>
        <dbReference type="ARBA" id="ARBA00023026"/>
    </source>
</evidence>
<comment type="similarity">
    <text evidence="2">Belongs to the peptidase S1 family.</text>
</comment>
<feature type="compositionally biased region" description="Low complexity" evidence="9">
    <location>
        <begin position="275"/>
        <end position="340"/>
    </location>
</feature>
<keyword evidence="7" id="KW-0325">Glycoprotein</keyword>
<dbReference type="InterPro" id="IPR018114">
    <property type="entry name" value="TRYPSIN_HIS"/>
</dbReference>
<dbReference type="GO" id="GO:0006508">
    <property type="term" value="P:proteolysis"/>
    <property type="evidence" value="ECO:0007669"/>
    <property type="project" value="UniProtKB-KW"/>
</dbReference>